<sequence length="134" mass="16027">MTRAKKPKKPPAYDWKNRKFPEDWNAHTFNAYLRDKHPEKFGIPYVTRNIRLDLGMIKNMLDEYGAEVLREFIDQSFELYRPSPRYPGINFPTMVRFYKARLIPRILSEQVNAKKREEPAEIEIVDIENILDLL</sequence>
<reference evidence="1 2" key="1">
    <citation type="submission" date="2020-07" db="EMBL/GenBank/DDBJ databases">
        <authorList>
            <person name="Feng H."/>
        </authorList>
    </citation>
    <scope>NUCLEOTIDE SEQUENCE [LARGE SCALE GENOMIC DNA]</scope>
    <source>
        <strain evidence="2">s-11</strain>
    </source>
</reference>
<dbReference type="OrthoDB" id="2610578at2"/>
<evidence type="ECO:0000313" key="1">
    <source>
        <dbReference type="EMBL" id="MBA4542060.1"/>
    </source>
</evidence>
<organism evidence="1 2">
    <name type="scientific">Thermoactinomyces daqus</name>
    <dbReference type="NCBI Taxonomy" id="1329516"/>
    <lineage>
        <taxon>Bacteria</taxon>
        <taxon>Bacillati</taxon>
        <taxon>Bacillota</taxon>
        <taxon>Bacilli</taxon>
        <taxon>Bacillales</taxon>
        <taxon>Thermoactinomycetaceae</taxon>
        <taxon>Thermoactinomyces</taxon>
    </lineage>
</organism>
<comment type="caution">
    <text evidence="1">The sequence shown here is derived from an EMBL/GenBank/DDBJ whole genome shotgun (WGS) entry which is preliminary data.</text>
</comment>
<accession>A0A7W1X8K2</accession>
<dbReference type="Proteomes" id="UP000530514">
    <property type="component" value="Unassembled WGS sequence"/>
</dbReference>
<keyword evidence="2" id="KW-1185">Reference proteome</keyword>
<proteinExistence type="predicted"/>
<gene>
    <name evidence="1" type="ORF">H1164_03985</name>
</gene>
<dbReference type="AlphaFoldDB" id="A0A7W1X8K2"/>
<evidence type="ECO:0000313" key="2">
    <source>
        <dbReference type="Proteomes" id="UP000530514"/>
    </source>
</evidence>
<name>A0A7W1X8K2_9BACL</name>
<dbReference type="RefSeq" id="WP_052153921.1">
    <property type="nucleotide sequence ID" value="NZ_JACEIP010000004.1"/>
</dbReference>
<dbReference type="EMBL" id="JACEIP010000004">
    <property type="protein sequence ID" value="MBA4542060.1"/>
    <property type="molecule type" value="Genomic_DNA"/>
</dbReference>
<protein>
    <submittedName>
        <fullName evidence="1">Uncharacterized protein</fullName>
    </submittedName>
</protein>